<dbReference type="AlphaFoldDB" id="A0A1N7NSY5"/>
<organism evidence="1 2">
    <name type="scientific">Thalassolituus maritimus</name>
    <dbReference type="NCBI Taxonomy" id="484498"/>
    <lineage>
        <taxon>Bacteria</taxon>
        <taxon>Pseudomonadati</taxon>
        <taxon>Pseudomonadota</taxon>
        <taxon>Gammaproteobacteria</taxon>
        <taxon>Oceanospirillales</taxon>
        <taxon>Oceanospirillaceae</taxon>
        <taxon>Thalassolituus</taxon>
    </lineage>
</organism>
<name>A0A1N7NSY5_9GAMM</name>
<reference evidence="2" key="1">
    <citation type="submission" date="2017-01" db="EMBL/GenBank/DDBJ databases">
        <authorList>
            <person name="Varghese N."/>
            <person name="Submissions S."/>
        </authorList>
    </citation>
    <scope>NUCLEOTIDE SEQUENCE [LARGE SCALE GENOMIC DNA]</scope>
    <source>
        <strain evidence="2">DSM 24913</strain>
    </source>
</reference>
<dbReference type="EMBL" id="FTOH01000007">
    <property type="protein sequence ID" value="SIT01485.1"/>
    <property type="molecule type" value="Genomic_DNA"/>
</dbReference>
<protein>
    <submittedName>
        <fullName evidence="1">MSHA pilin protein MshC</fullName>
    </submittedName>
</protein>
<gene>
    <name evidence="1" type="ORF">SAMN05421686_107243</name>
</gene>
<dbReference type="STRING" id="484498.SAMN05421686_107243"/>
<evidence type="ECO:0000313" key="1">
    <source>
        <dbReference type="EMBL" id="SIT01485.1"/>
    </source>
</evidence>
<dbReference type="Proteomes" id="UP000185639">
    <property type="component" value="Unassembled WGS sequence"/>
</dbReference>
<accession>A0A1N7NSY5</accession>
<sequence length="141" mass="14458">MVITLIAIISIGASSLFLNTDRYTTIAAREQLVTVAVLAQRRALANAVAATPVNLTVSQTSSDWLFTVSQGTTSFGTREAPRAGAALAINGATLANGGSTTINFDINAETGAANQFVFSAGNSHSLCISASGFAYIGNCQP</sequence>
<proteinExistence type="predicted"/>
<evidence type="ECO:0000313" key="2">
    <source>
        <dbReference type="Proteomes" id="UP000185639"/>
    </source>
</evidence>
<keyword evidence="2" id="KW-1185">Reference proteome</keyword>